<proteinExistence type="inferred from homology"/>
<protein>
    <submittedName>
        <fullName evidence="7">FAD-dependent oxidoreductase</fullName>
    </submittedName>
</protein>
<organism evidence="7 8">
    <name type="scientific">Actinoallomurus oryzae</name>
    <dbReference type="NCBI Taxonomy" id="502180"/>
    <lineage>
        <taxon>Bacteria</taxon>
        <taxon>Bacillati</taxon>
        <taxon>Actinomycetota</taxon>
        <taxon>Actinomycetes</taxon>
        <taxon>Streptosporangiales</taxon>
        <taxon>Thermomonosporaceae</taxon>
        <taxon>Actinoallomurus</taxon>
    </lineage>
</organism>
<evidence type="ECO:0000313" key="8">
    <source>
        <dbReference type="Proteomes" id="UP001500503"/>
    </source>
</evidence>
<evidence type="ECO:0000259" key="5">
    <source>
        <dbReference type="Pfam" id="PF00732"/>
    </source>
</evidence>
<feature type="domain" description="Glucose-methanol-choline oxidoreductase N-terminal" evidence="5">
    <location>
        <begin position="12"/>
        <end position="299"/>
    </location>
</feature>
<comment type="cofactor">
    <cofactor evidence="1">
        <name>FAD</name>
        <dbReference type="ChEBI" id="CHEBI:57692"/>
    </cofactor>
</comment>
<sequence length="510" mass="53354">MSGPLESPEPWDEVIIGAGTAGAVLAGRLSEDPGRRVLVLEAGPDHAADGTPPGASGIPVLTGRHWAYSADLEAGGPQCPYPLGRTVGGTSAVNGAIALRGAPADFGRWAAAGNPEWSWEKVLPHYVRLEADADFKGEDHGLDGPVPIRRATAPELSPLADAFLRACRDLGIAELPDLNGGGGSGAGLIPRNELGGRRMSSERTHLALARDRPGLTVADRCSAVRVLLDGARVTGVEVVTGGRPRRVRARRVTLAAGGVGTPLILQRSGIGDPRRLAASGIRPLIDLPGVGRDLCDHPAVPILATPRPGVCRAGMPWYEVMARAASAGGDADLGIFLAASVTTADVPRVGPMLGGRIAAMVSTVLLAPRSRGHVAVTGPEPDSAPEVVLSLGTDRHDVERLMGGVRTAWSILRSGPMSEHLGRTVIWTDRMVGDDALLRRSLRRWISPLFHASGTARMGHDDLAVVDQRCRVHQVDGLVVCDASVMPSPVSAPPALTCVMLGERVATWML</sequence>
<evidence type="ECO:0000256" key="4">
    <source>
        <dbReference type="ARBA" id="ARBA00022827"/>
    </source>
</evidence>
<dbReference type="Gene3D" id="3.30.410.40">
    <property type="match status" value="1"/>
</dbReference>
<comment type="caution">
    <text evidence="7">The sequence shown here is derived from an EMBL/GenBank/DDBJ whole genome shotgun (WGS) entry which is preliminary data.</text>
</comment>
<dbReference type="InterPro" id="IPR036188">
    <property type="entry name" value="FAD/NAD-bd_sf"/>
</dbReference>
<dbReference type="Proteomes" id="UP001500503">
    <property type="component" value="Unassembled WGS sequence"/>
</dbReference>
<dbReference type="PANTHER" id="PTHR11552">
    <property type="entry name" value="GLUCOSE-METHANOL-CHOLINE GMC OXIDOREDUCTASE"/>
    <property type="match status" value="1"/>
</dbReference>
<dbReference type="EMBL" id="BAABHF010000067">
    <property type="protein sequence ID" value="GAA4521007.1"/>
    <property type="molecule type" value="Genomic_DNA"/>
</dbReference>
<name>A0ABP8R9H5_9ACTN</name>
<keyword evidence="3" id="KW-0285">Flavoprotein</keyword>
<dbReference type="InterPro" id="IPR012132">
    <property type="entry name" value="GMC_OxRdtase"/>
</dbReference>
<accession>A0ABP8R9H5</accession>
<dbReference type="Pfam" id="PF05199">
    <property type="entry name" value="GMC_oxred_C"/>
    <property type="match status" value="1"/>
</dbReference>
<gene>
    <name evidence="7" type="ORF">GCM10023191_098770</name>
</gene>
<evidence type="ECO:0000259" key="6">
    <source>
        <dbReference type="Pfam" id="PF05199"/>
    </source>
</evidence>
<keyword evidence="4" id="KW-0274">FAD</keyword>
<dbReference type="Gene3D" id="3.50.50.60">
    <property type="entry name" value="FAD/NAD(P)-binding domain"/>
    <property type="match status" value="1"/>
</dbReference>
<dbReference type="PANTHER" id="PTHR11552:SF147">
    <property type="entry name" value="CHOLINE DEHYDROGENASE, MITOCHONDRIAL"/>
    <property type="match status" value="1"/>
</dbReference>
<dbReference type="PIRSF" id="PIRSF000137">
    <property type="entry name" value="Alcohol_oxidase"/>
    <property type="match status" value="1"/>
</dbReference>
<keyword evidence="8" id="KW-1185">Reference proteome</keyword>
<evidence type="ECO:0000256" key="3">
    <source>
        <dbReference type="ARBA" id="ARBA00022630"/>
    </source>
</evidence>
<feature type="domain" description="Glucose-methanol-choline oxidoreductase C-terminal" evidence="6">
    <location>
        <begin position="368"/>
        <end position="502"/>
    </location>
</feature>
<dbReference type="Pfam" id="PF00732">
    <property type="entry name" value="GMC_oxred_N"/>
    <property type="match status" value="1"/>
</dbReference>
<evidence type="ECO:0000256" key="1">
    <source>
        <dbReference type="ARBA" id="ARBA00001974"/>
    </source>
</evidence>
<dbReference type="SUPFAM" id="SSF51905">
    <property type="entry name" value="FAD/NAD(P)-binding domain"/>
    <property type="match status" value="1"/>
</dbReference>
<evidence type="ECO:0000313" key="7">
    <source>
        <dbReference type="EMBL" id="GAA4521007.1"/>
    </source>
</evidence>
<dbReference type="InterPro" id="IPR007867">
    <property type="entry name" value="GMC_OxRtase_C"/>
</dbReference>
<dbReference type="RefSeq" id="WP_345475588.1">
    <property type="nucleotide sequence ID" value="NZ_BAABHF010000067.1"/>
</dbReference>
<dbReference type="SUPFAM" id="SSF54373">
    <property type="entry name" value="FAD-linked reductases, C-terminal domain"/>
    <property type="match status" value="1"/>
</dbReference>
<reference evidence="8" key="1">
    <citation type="journal article" date="2019" name="Int. J. Syst. Evol. Microbiol.">
        <title>The Global Catalogue of Microorganisms (GCM) 10K type strain sequencing project: providing services to taxonomists for standard genome sequencing and annotation.</title>
        <authorList>
            <consortium name="The Broad Institute Genomics Platform"/>
            <consortium name="The Broad Institute Genome Sequencing Center for Infectious Disease"/>
            <person name="Wu L."/>
            <person name="Ma J."/>
        </authorList>
    </citation>
    <scope>NUCLEOTIDE SEQUENCE [LARGE SCALE GENOMIC DNA]</scope>
    <source>
        <strain evidence="8">JCM 17933</strain>
    </source>
</reference>
<comment type="similarity">
    <text evidence="2">Belongs to the GMC oxidoreductase family.</text>
</comment>
<dbReference type="InterPro" id="IPR000172">
    <property type="entry name" value="GMC_OxRdtase_N"/>
</dbReference>
<evidence type="ECO:0000256" key="2">
    <source>
        <dbReference type="ARBA" id="ARBA00010790"/>
    </source>
</evidence>